<dbReference type="EMBL" id="JAIWYP010000004">
    <property type="protein sequence ID" value="KAH3836419.1"/>
    <property type="molecule type" value="Genomic_DNA"/>
</dbReference>
<gene>
    <name evidence="1" type="ORF">DPMN_109789</name>
</gene>
<dbReference type="AlphaFoldDB" id="A0A9D4KBL7"/>
<organism evidence="1 2">
    <name type="scientific">Dreissena polymorpha</name>
    <name type="common">Zebra mussel</name>
    <name type="synonym">Mytilus polymorpha</name>
    <dbReference type="NCBI Taxonomy" id="45954"/>
    <lineage>
        <taxon>Eukaryota</taxon>
        <taxon>Metazoa</taxon>
        <taxon>Spiralia</taxon>
        <taxon>Lophotrochozoa</taxon>
        <taxon>Mollusca</taxon>
        <taxon>Bivalvia</taxon>
        <taxon>Autobranchia</taxon>
        <taxon>Heteroconchia</taxon>
        <taxon>Euheterodonta</taxon>
        <taxon>Imparidentia</taxon>
        <taxon>Neoheterodontei</taxon>
        <taxon>Myida</taxon>
        <taxon>Dreissenoidea</taxon>
        <taxon>Dreissenidae</taxon>
        <taxon>Dreissena</taxon>
    </lineage>
</organism>
<evidence type="ECO:0000313" key="1">
    <source>
        <dbReference type="EMBL" id="KAH3836419.1"/>
    </source>
</evidence>
<keyword evidence="2" id="KW-1185">Reference proteome</keyword>
<protein>
    <submittedName>
        <fullName evidence="1">Uncharacterized protein</fullName>
    </submittedName>
</protein>
<name>A0A9D4KBL7_DREPO</name>
<reference evidence="1" key="1">
    <citation type="journal article" date="2019" name="bioRxiv">
        <title>The Genome of the Zebra Mussel, Dreissena polymorpha: A Resource for Invasive Species Research.</title>
        <authorList>
            <person name="McCartney M.A."/>
            <person name="Auch B."/>
            <person name="Kono T."/>
            <person name="Mallez S."/>
            <person name="Zhang Y."/>
            <person name="Obille A."/>
            <person name="Becker A."/>
            <person name="Abrahante J.E."/>
            <person name="Garbe J."/>
            <person name="Badalamenti J.P."/>
            <person name="Herman A."/>
            <person name="Mangelson H."/>
            <person name="Liachko I."/>
            <person name="Sullivan S."/>
            <person name="Sone E.D."/>
            <person name="Koren S."/>
            <person name="Silverstein K.A.T."/>
            <person name="Beckman K.B."/>
            <person name="Gohl D.M."/>
        </authorList>
    </citation>
    <scope>NUCLEOTIDE SEQUENCE</scope>
    <source>
        <strain evidence="1">Duluth1</strain>
        <tissue evidence="1">Whole animal</tissue>
    </source>
</reference>
<sequence>MERHLKRLDSKRKVDMPNCARTTFEGSKCHCGISPFARTLSWKMFRVESFQH</sequence>
<accession>A0A9D4KBL7</accession>
<evidence type="ECO:0000313" key="2">
    <source>
        <dbReference type="Proteomes" id="UP000828390"/>
    </source>
</evidence>
<proteinExistence type="predicted"/>
<comment type="caution">
    <text evidence="1">The sequence shown here is derived from an EMBL/GenBank/DDBJ whole genome shotgun (WGS) entry which is preliminary data.</text>
</comment>
<reference evidence="1" key="2">
    <citation type="submission" date="2020-11" db="EMBL/GenBank/DDBJ databases">
        <authorList>
            <person name="McCartney M.A."/>
            <person name="Auch B."/>
            <person name="Kono T."/>
            <person name="Mallez S."/>
            <person name="Becker A."/>
            <person name="Gohl D.M."/>
            <person name="Silverstein K.A.T."/>
            <person name="Koren S."/>
            <person name="Bechman K.B."/>
            <person name="Herman A."/>
            <person name="Abrahante J.E."/>
            <person name="Garbe J."/>
        </authorList>
    </citation>
    <scope>NUCLEOTIDE SEQUENCE</scope>
    <source>
        <strain evidence="1">Duluth1</strain>
        <tissue evidence="1">Whole animal</tissue>
    </source>
</reference>
<dbReference type="Proteomes" id="UP000828390">
    <property type="component" value="Unassembled WGS sequence"/>
</dbReference>